<comment type="caution">
    <text evidence="3">The sequence shown here is derived from an EMBL/GenBank/DDBJ whole genome shotgun (WGS) entry which is preliminary data.</text>
</comment>
<feature type="compositionally biased region" description="Pro residues" evidence="2">
    <location>
        <begin position="301"/>
        <end position="312"/>
    </location>
</feature>
<reference evidence="3 4" key="1">
    <citation type="journal article" date="2016" name="Genome Biol. Evol.">
        <title>Draft genome sequence of an aflatoxigenic Aspergillus species, A. bombycis.</title>
        <authorList>
            <person name="Moore G.G."/>
            <person name="Mack B.M."/>
            <person name="Beltz S.B."/>
            <person name="Gilbert M.K."/>
        </authorList>
    </citation>
    <scope>NUCLEOTIDE SEQUENCE [LARGE SCALE GENOMIC DNA]</scope>
    <source>
        <strain evidence="4">NRRL 26010</strain>
    </source>
</reference>
<feature type="region of interest" description="Disordered" evidence="2">
    <location>
        <begin position="279"/>
        <end position="313"/>
    </location>
</feature>
<feature type="compositionally biased region" description="Acidic residues" evidence="2">
    <location>
        <begin position="289"/>
        <end position="299"/>
    </location>
</feature>
<dbReference type="AlphaFoldDB" id="A0A1F8A5K7"/>
<evidence type="ECO:0000313" key="4">
    <source>
        <dbReference type="Proteomes" id="UP000179179"/>
    </source>
</evidence>
<dbReference type="GeneID" id="34448107"/>
<sequence length="336" mass="37836">MSFHGGFSHCTWQQAVNCTAYLHHHQHSANIDLQQSLTDGYYLQANNQELIQTISVLLREKEECRQDLDAADQAYQLAQYVSYVAQSTFETQKHHLQSAEKAYMKVQEHMMRYSELLADACAKTRAWEAHIRFRGYTVDHLNAMLEDRQAMIDEYRRRMGQLDNVCWAADVSAWRYHLVEAGEILGEILFRISRAADEMEGLCRSYRQFLADRMDIVSEVGDGGESMWRAASRAAAGDGDLADLEHNLDDLINGRWSGCGLNPFLERNFSHIIAEAQASRGANGADAQTQEDSESEYEPPETIPQPSIPIPPGGYANLGEGQMIANDTAAAGHIYR</sequence>
<dbReference type="OrthoDB" id="4479546at2759"/>
<dbReference type="Proteomes" id="UP000179179">
    <property type="component" value="Unassembled WGS sequence"/>
</dbReference>
<dbReference type="RefSeq" id="XP_022390305.1">
    <property type="nucleotide sequence ID" value="XM_022531846.1"/>
</dbReference>
<evidence type="ECO:0000256" key="2">
    <source>
        <dbReference type="SAM" id="MobiDB-lite"/>
    </source>
</evidence>
<keyword evidence="4" id="KW-1185">Reference proteome</keyword>
<evidence type="ECO:0000256" key="1">
    <source>
        <dbReference type="SAM" id="Coils"/>
    </source>
</evidence>
<organism evidence="3 4">
    <name type="scientific">Aspergillus bombycis</name>
    <dbReference type="NCBI Taxonomy" id="109264"/>
    <lineage>
        <taxon>Eukaryota</taxon>
        <taxon>Fungi</taxon>
        <taxon>Dikarya</taxon>
        <taxon>Ascomycota</taxon>
        <taxon>Pezizomycotina</taxon>
        <taxon>Eurotiomycetes</taxon>
        <taxon>Eurotiomycetidae</taxon>
        <taxon>Eurotiales</taxon>
        <taxon>Aspergillaceae</taxon>
        <taxon>Aspergillus</taxon>
    </lineage>
</organism>
<evidence type="ECO:0000313" key="3">
    <source>
        <dbReference type="EMBL" id="OGM46588.1"/>
    </source>
</evidence>
<name>A0A1F8A5K7_9EURO</name>
<gene>
    <name evidence="3" type="ORF">ABOM_004717</name>
</gene>
<feature type="coiled-coil region" evidence="1">
    <location>
        <begin position="47"/>
        <end position="74"/>
    </location>
</feature>
<protein>
    <submittedName>
        <fullName evidence="3">Uncharacterized protein</fullName>
    </submittedName>
</protein>
<keyword evidence="1" id="KW-0175">Coiled coil</keyword>
<proteinExistence type="predicted"/>
<accession>A0A1F8A5K7</accession>
<dbReference type="EMBL" id="LYCR01000030">
    <property type="protein sequence ID" value="OGM46588.1"/>
    <property type="molecule type" value="Genomic_DNA"/>
</dbReference>